<dbReference type="EMBL" id="JABSTV010000857">
    <property type="protein sequence ID" value="KAH7985536.1"/>
    <property type="molecule type" value="Genomic_DNA"/>
</dbReference>
<sequence length="86" mass="9804">MTLLPVKTWNVRVVAYAVLRRFFKTCEPLQVRPSDLPVLPLLFPALKSLFAEHYEEMQEKTAKKLRQKALLSASTNSSEVKLQTSA</sequence>
<reference evidence="2" key="1">
    <citation type="journal article" date="2020" name="Cell">
        <title>Large-Scale Comparative Analyses of Tick Genomes Elucidate Their Genetic Diversity and Vector Capacities.</title>
        <authorList>
            <consortium name="Tick Genome and Microbiome Consortium (TIGMIC)"/>
            <person name="Jia N."/>
            <person name="Wang J."/>
            <person name="Shi W."/>
            <person name="Du L."/>
            <person name="Sun Y."/>
            <person name="Zhan W."/>
            <person name="Jiang J.F."/>
            <person name="Wang Q."/>
            <person name="Zhang B."/>
            <person name="Ji P."/>
            <person name="Bell-Sakyi L."/>
            <person name="Cui X.M."/>
            <person name="Yuan T.T."/>
            <person name="Jiang B.G."/>
            <person name="Yang W.F."/>
            <person name="Lam T.T."/>
            <person name="Chang Q.C."/>
            <person name="Ding S.J."/>
            <person name="Wang X.J."/>
            <person name="Zhu J.G."/>
            <person name="Ruan X.D."/>
            <person name="Zhao L."/>
            <person name="Wei J.T."/>
            <person name="Ye R.Z."/>
            <person name="Que T.C."/>
            <person name="Du C.H."/>
            <person name="Zhou Y.H."/>
            <person name="Cheng J.X."/>
            <person name="Dai P.F."/>
            <person name="Guo W.B."/>
            <person name="Han X.H."/>
            <person name="Huang E.J."/>
            <person name="Li L.F."/>
            <person name="Wei W."/>
            <person name="Gao Y.C."/>
            <person name="Liu J.Z."/>
            <person name="Shao H.Z."/>
            <person name="Wang X."/>
            <person name="Wang C.C."/>
            <person name="Yang T.C."/>
            <person name="Huo Q.B."/>
            <person name="Li W."/>
            <person name="Chen H.Y."/>
            <person name="Chen S.E."/>
            <person name="Zhou L.G."/>
            <person name="Ni X.B."/>
            <person name="Tian J.H."/>
            <person name="Sheng Y."/>
            <person name="Liu T."/>
            <person name="Pan Y.S."/>
            <person name="Xia L.Y."/>
            <person name="Li J."/>
            <person name="Zhao F."/>
            <person name="Cao W.C."/>
        </authorList>
    </citation>
    <scope>NUCLEOTIDE SEQUENCE</scope>
    <source>
        <strain evidence="2">Rsan-2018</strain>
    </source>
</reference>
<comment type="caution">
    <text evidence="2">The sequence shown here is derived from an EMBL/GenBank/DDBJ whole genome shotgun (WGS) entry which is preliminary data.</text>
</comment>
<proteinExistence type="predicted"/>
<dbReference type="Proteomes" id="UP000821837">
    <property type="component" value="Unassembled WGS sequence"/>
</dbReference>
<evidence type="ECO:0000313" key="2">
    <source>
        <dbReference type="EMBL" id="KAH7985536.1"/>
    </source>
</evidence>
<dbReference type="AlphaFoldDB" id="A0A9D4TCW1"/>
<reference evidence="2" key="2">
    <citation type="submission" date="2021-09" db="EMBL/GenBank/DDBJ databases">
        <authorList>
            <person name="Jia N."/>
            <person name="Wang J."/>
            <person name="Shi W."/>
            <person name="Du L."/>
            <person name="Sun Y."/>
            <person name="Zhan W."/>
            <person name="Jiang J."/>
            <person name="Wang Q."/>
            <person name="Zhang B."/>
            <person name="Ji P."/>
            <person name="Sakyi L.B."/>
            <person name="Cui X."/>
            <person name="Yuan T."/>
            <person name="Jiang B."/>
            <person name="Yang W."/>
            <person name="Lam T.T.-Y."/>
            <person name="Chang Q."/>
            <person name="Ding S."/>
            <person name="Wang X."/>
            <person name="Zhu J."/>
            <person name="Ruan X."/>
            <person name="Zhao L."/>
            <person name="Wei J."/>
            <person name="Que T."/>
            <person name="Du C."/>
            <person name="Cheng J."/>
            <person name="Dai P."/>
            <person name="Han X."/>
            <person name="Huang E."/>
            <person name="Gao Y."/>
            <person name="Liu J."/>
            <person name="Shao H."/>
            <person name="Ye R."/>
            <person name="Li L."/>
            <person name="Wei W."/>
            <person name="Wang X."/>
            <person name="Wang C."/>
            <person name="Huo Q."/>
            <person name="Li W."/>
            <person name="Guo W."/>
            <person name="Chen H."/>
            <person name="Chen S."/>
            <person name="Zhou L."/>
            <person name="Zhou L."/>
            <person name="Ni X."/>
            <person name="Tian J."/>
            <person name="Zhou Y."/>
            <person name="Sheng Y."/>
            <person name="Liu T."/>
            <person name="Pan Y."/>
            <person name="Xia L."/>
            <person name="Li J."/>
            <person name="Zhao F."/>
            <person name="Cao W."/>
        </authorList>
    </citation>
    <scope>NUCLEOTIDE SEQUENCE</scope>
    <source>
        <strain evidence="2">Rsan-2018</strain>
        <tissue evidence="2">Larvae</tissue>
    </source>
</reference>
<evidence type="ECO:0000313" key="3">
    <source>
        <dbReference type="Proteomes" id="UP000821837"/>
    </source>
</evidence>
<accession>A0A9D4TCW1</accession>
<organism evidence="2 3">
    <name type="scientific">Rhipicephalus sanguineus</name>
    <name type="common">Brown dog tick</name>
    <name type="synonym">Ixodes sanguineus</name>
    <dbReference type="NCBI Taxonomy" id="34632"/>
    <lineage>
        <taxon>Eukaryota</taxon>
        <taxon>Metazoa</taxon>
        <taxon>Ecdysozoa</taxon>
        <taxon>Arthropoda</taxon>
        <taxon>Chelicerata</taxon>
        <taxon>Arachnida</taxon>
        <taxon>Acari</taxon>
        <taxon>Parasitiformes</taxon>
        <taxon>Ixodida</taxon>
        <taxon>Ixodoidea</taxon>
        <taxon>Ixodidae</taxon>
        <taxon>Rhipicephalinae</taxon>
        <taxon>Rhipicephalus</taxon>
        <taxon>Rhipicephalus</taxon>
    </lineage>
</organism>
<keyword evidence="3" id="KW-1185">Reference proteome</keyword>
<evidence type="ECO:0000313" key="1">
    <source>
        <dbReference type="EMBL" id="KAH7984911.1"/>
    </source>
</evidence>
<gene>
    <name evidence="1" type="ORF">HPB52_024448</name>
    <name evidence="2" type="ORF">HPB52_025578</name>
</gene>
<dbReference type="EMBL" id="JABSTV010001190">
    <property type="protein sequence ID" value="KAH7984911.1"/>
    <property type="molecule type" value="Genomic_DNA"/>
</dbReference>
<protein>
    <submittedName>
        <fullName evidence="2">Uncharacterized protein</fullName>
    </submittedName>
</protein>
<dbReference type="VEuPathDB" id="VectorBase:RSAN_053519"/>
<name>A0A9D4TCW1_RHISA</name>